<feature type="compositionally biased region" description="Polar residues" evidence="5">
    <location>
        <begin position="347"/>
        <end position="360"/>
    </location>
</feature>
<keyword evidence="6" id="KW-1185">Reference proteome</keyword>
<dbReference type="WBParaSite" id="scaffold35800_cov215.g22696">
    <property type="protein sequence ID" value="scaffold35800_cov215.g22696"/>
    <property type="gene ID" value="scaffold35800_cov215.g22696"/>
</dbReference>
<feature type="region of interest" description="Disordered" evidence="5">
    <location>
        <begin position="757"/>
        <end position="845"/>
    </location>
</feature>
<feature type="repeat" description="ANK" evidence="4">
    <location>
        <begin position="95"/>
        <end position="127"/>
    </location>
</feature>
<feature type="region of interest" description="Disordered" evidence="5">
    <location>
        <begin position="493"/>
        <end position="535"/>
    </location>
</feature>
<evidence type="ECO:0000256" key="2">
    <source>
        <dbReference type="ARBA" id="ARBA00022737"/>
    </source>
</evidence>
<feature type="region of interest" description="Disordered" evidence="5">
    <location>
        <begin position="311"/>
        <end position="462"/>
    </location>
</feature>
<comment type="similarity">
    <text evidence="3">Belongs to the NRARP family.</text>
</comment>
<dbReference type="AlphaFoldDB" id="A0A915MD69"/>
<protein>
    <submittedName>
        <fullName evidence="7">Uncharacterized protein</fullName>
    </submittedName>
</protein>
<dbReference type="InterPro" id="IPR035929">
    <property type="entry name" value="CoaB-like_sf"/>
</dbReference>
<dbReference type="Gene3D" id="6.10.140.390">
    <property type="match status" value="1"/>
</dbReference>
<feature type="compositionally biased region" description="Basic and acidic residues" evidence="5">
    <location>
        <begin position="692"/>
        <end position="706"/>
    </location>
</feature>
<dbReference type="PROSITE" id="PS50297">
    <property type="entry name" value="ANK_REP_REGION"/>
    <property type="match status" value="4"/>
</dbReference>
<dbReference type="PANTHER" id="PTHR24179:SF21">
    <property type="entry name" value="MYOSIN BINDING SUBUNIT, ISOFORM O"/>
    <property type="match status" value="1"/>
</dbReference>
<accession>A0A915MD69</accession>
<dbReference type="SUPFAM" id="SSF48403">
    <property type="entry name" value="Ankyrin repeat"/>
    <property type="match status" value="1"/>
</dbReference>
<feature type="compositionally biased region" description="Low complexity" evidence="5">
    <location>
        <begin position="766"/>
        <end position="786"/>
    </location>
</feature>
<keyword evidence="1" id="KW-0217">Developmental protein</keyword>
<dbReference type="FunFam" id="1.25.40.20:FF:000198">
    <property type="entry name" value="Myosin binding subunit, isoform P"/>
    <property type="match status" value="1"/>
</dbReference>
<feature type="compositionally biased region" description="Polar residues" evidence="5">
    <location>
        <begin position="323"/>
        <end position="339"/>
    </location>
</feature>
<feature type="compositionally biased region" description="Low complexity" evidence="5">
    <location>
        <begin position="432"/>
        <end position="451"/>
    </location>
</feature>
<dbReference type="Pfam" id="PF12796">
    <property type="entry name" value="Ank_2"/>
    <property type="match status" value="2"/>
</dbReference>
<evidence type="ECO:0000313" key="6">
    <source>
        <dbReference type="Proteomes" id="UP000887561"/>
    </source>
</evidence>
<evidence type="ECO:0000313" key="7">
    <source>
        <dbReference type="WBParaSite" id="scaffold35800_cov215.g22696"/>
    </source>
</evidence>
<dbReference type="GO" id="GO:0005737">
    <property type="term" value="C:cytoplasm"/>
    <property type="evidence" value="ECO:0007669"/>
    <property type="project" value="TreeGrafter"/>
</dbReference>
<feature type="compositionally biased region" description="Low complexity" evidence="5">
    <location>
        <begin position="602"/>
        <end position="612"/>
    </location>
</feature>
<feature type="compositionally biased region" description="Basic and acidic residues" evidence="5">
    <location>
        <begin position="1015"/>
        <end position="1033"/>
    </location>
</feature>
<dbReference type="InterPro" id="IPR036770">
    <property type="entry name" value="Ankyrin_rpt-contain_sf"/>
</dbReference>
<dbReference type="CDD" id="cd21930">
    <property type="entry name" value="IPD_PPP1R12"/>
    <property type="match status" value="1"/>
</dbReference>
<feature type="compositionally biased region" description="Low complexity" evidence="5">
    <location>
        <begin position="361"/>
        <end position="391"/>
    </location>
</feature>
<name>A0A915MD69_MELJA</name>
<dbReference type="GO" id="GO:0004857">
    <property type="term" value="F:enzyme inhibitor activity"/>
    <property type="evidence" value="ECO:0007669"/>
    <property type="project" value="TreeGrafter"/>
</dbReference>
<feature type="repeat" description="ANK" evidence="4">
    <location>
        <begin position="128"/>
        <end position="148"/>
    </location>
</feature>
<feature type="region of interest" description="Disordered" evidence="5">
    <location>
        <begin position="1013"/>
        <end position="1033"/>
    </location>
</feature>
<feature type="repeat" description="ANK" evidence="4">
    <location>
        <begin position="207"/>
        <end position="239"/>
    </location>
</feature>
<dbReference type="Proteomes" id="UP000887561">
    <property type="component" value="Unplaced"/>
</dbReference>
<dbReference type="Gene3D" id="3.40.50.10300">
    <property type="entry name" value="CoaB-like"/>
    <property type="match status" value="2"/>
</dbReference>
<keyword evidence="2" id="KW-0677">Repeat</keyword>
<feature type="compositionally biased region" description="Polar residues" evidence="5">
    <location>
        <begin position="452"/>
        <end position="461"/>
    </location>
</feature>
<evidence type="ECO:0000256" key="3">
    <source>
        <dbReference type="ARBA" id="ARBA00038386"/>
    </source>
</evidence>
<feature type="repeat" description="ANK" evidence="4">
    <location>
        <begin position="240"/>
        <end position="272"/>
    </location>
</feature>
<reference evidence="7" key="1">
    <citation type="submission" date="2022-11" db="UniProtKB">
        <authorList>
            <consortium name="WormBaseParasite"/>
        </authorList>
    </citation>
    <scope>IDENTIFICATION</scope>
</reference>
<dbReference type="PANTHER" id="PTHR24179">
    <property type="entry name" value="PROTEIN PHOSPHATASE 1 REGULATORY SUBUNIT 12"/>
    <property type="match status" value="1"/>
</dbReference>
<evidence type="ECO:0000256" key="5">
    <source>
        <dbReference type="SAM" id="MobiDB-lite"/>
    </source>
</evidence>
<dbReference type="PROSITE" id="PS50088">
    <property type="entry name" value="ANK_REPEAT"/>
    <property type="match status" value="4"/>
</dbReference>
<evidence type="ECO:0000256" key="4">
    <source>
        <dbReference type="PROSITE-ProRule" id="PRU00023"/>
    </source>
</evidence>
<feature type="region of interest" description="Disordered" evidence="5">
    <location>
        <begin position="685"/>
        <end position="720"/>
    </location>
</feature>
<dbReference type="SMART" id="SM00248">
    <property type="entry name" value="ANK"/>
    <property type="match status" value="5"/>
</dbReference>
<keyword evidence="4" id="KW-0040">ANK repeat</keyword>
<proteinExistence type="inferred from homology"/>
<feature type="compositionally biased region" description="Low complexity" evidence="5">
    <location>
        <begin position="831"/>
        <end position="843"/>
    </location>
</feature>
<organism evidence="6 7">
    <name type="scientific">Meloidogyne javanica</name>
    <name type="common">Root-knot nematode worm</name>
    <dbReference type="NCBI Taxonomy" id="6303"/>
    <lineage>
        <taxon>Eukaryota</taxon>
        <taxon>Metazoa</taxon>
        <taxon>Ecdysozoa</taxon>
        <taxon>Nematoda</taxon>
        <taxon>Chromadorea</taxon>
        <taxon>Rhabditida</taxon>
        <taxon>Tylenchina</taxon>
        <taxon>Tylenchomorpha</taxon>
        <taxon>Tylenchoidea</taxon>
        <taxon>Meloidogynidae</taxon>
        <taxon>Meloidogyninae</taxon>
        <taxon>Meloidogyne</taxon>
        <taxon>Meloidogyne incognita group</taxon>
    </lineage>
</organism>
<sequence>MVLDKELQLDLVEHAAMLQNKAMIQNNVLAKRKQQLEHWENSEMNQICPKRNHYQLSKVKFQNSDIFLSACQSGDEVEVEELLKKGSDINSSNIDGVTALHQAVIDGNMDIVRFLVQHNADINAQDNEGWTPLHTAVCCGNLNIAKYLELPVDLAENDEMRNYLEEVMRLKEVDERKARESEFNAMLEDCDRWIQSGKCLDTPHPKTGATALHVAASKGYVQLIEKLINAGADINAPDFEGWTPLHAAAHWGEREACRILVENGANFDTLTYFGHSVLSVADKSIEEYLYNLKEEQEKARLDEAAKMSAINEDINEEDENEKTINQIKEGSVERGNSNGKEVEQVQVEGTTSTTSNNQIANNSHSNSPSVEENSSSNTGSGISSIQTTSRSVTPKDRSSSLYSSDQSVQCTIRAGVPTTTTNKSMNFEDRSTSSSPSISTSTSTSINSNSIAKSTQQTHQKSAVLRAAEETVKRLRRQLPIVQSTVTRIPLTPLPNERAKSSSVDCGKPSSGLLNVESSSSSLKSSPLKSPPSSAPLVQSARLFWNSIENNNCLVSVQQQSNQNQQNLQNHPITSTQLHQQQFLKSRQKFAVNDSSGGSSGGNSLSSNSGSGTTQSPFAFVAAESLKVVGSSFNNNNNIYIPPNNSQHQHQGVHQHQAVHPAVQHQHQAVQQQQPPQQFMLWRQQTVSSSKDLLKDPKDPTKDRKNSVKTTKIVLPGPQPPSLKNIFVGETTTKFSANNKKPLLPLTAAFTTTISNAEEGGEGRTPPSESCSSSIAASPSALSSSSMINSNNNFPESERKAKSKLKRSTRRSTQGVTLEQLGEAAGHHKSNNNGNYHYHQQQNSGDRIQQANEKFNCFMEENGFLVAKQDPNDVFIQPLQYSRDFSDNGIDPSKMQFDPLLLSYVTLAAVEKAYPGTSAVDQKIQRIVESNRKLRQQIDDAEKTLYNYRLQSQEILNSNGSSNSSSDDSLHRDASKQLAEMKLKLQEMEREKTALDGAFGRSETQLKRFKTIAEQSERESEELEKQNRQLKKESGGTRVKLEVNAVRSIENFSMGTRGAASTEYFLAKGYAVIFFHREESLKPYSRRYLHFFDHLDVTDEGKVENAIEKYGHNAVIGNLLQTRKKSVVFVYPNNKPTETLNIEQKDLEKGVEEIEEKIVGKLVQEHEEFITNLSKVKNDGKEVYY</sequence>
<feature type="region of interest" description="Disordered" evidence="5">
    <location>
        <begin position="591"/>
        <end position="613"/>
    </location>
</feature>
<dbReference type="InterPro" id="IPR051226">
    <property type="entry name" value="PP1_Regulatory_Subunit"/>
</dbReference>
<feature type="compositionally biased region" description="Low complexity" evidence="5">
    <location>
        <begin position="509"/>
        <end position="528"/>
    </location>
</feature>
<dbReference type="SUPFAM" id="SSF102645">
    <property type="entry name" value="CoaB-like"/>
    <property type="match status" value="1"/>
</dbReference>
<evidence type="ECO:0000256" key="1">
    <source>
        <dbReference type="ARBA" id="ARBA00022473"/>
    </source>
</evidence>
<dbReference type="Gene3D" id="1.25.40.20">
    <property type="entry name" value="Ankyrin repeat-containing domain"/>
    <property type="match status" value="2"/>
</dbReference>
<feature type="compositionally biased region" description="Basic residues" evidence="5">
    <location>
        <begin position="801"/>
        <end position="810"/>
    </location>
</feature>
<dbReference type="GO" id="GO:0019208">
    <property type="term" value="F:phosphatase regulator activity"/>
    <property type="evidence" value="ECO:0007669"/>
    <property type="project" value="TreeGrafter"/>
</dbReference>
<dbReference type="PRINTS" id="PR01415">
    <property type="entry name" value="ANKYRIN"/>
</dbReference>
<dbReference type="InterPro" id="IPR002110">
    <property type="entry name" value="Ankyrin_rpt"/>
</dbReference>